<reference evidence="1 2" key="1">
    <citation type="journal article" date="2011" name="PLoS Genet.">
        <title>Genomic analysis of the necrotrophic fungal pathogens Sclerotinia sclerotiorum and Botrytis cinerea.</title>
        <authorList>
            <person name="Amselem J."/>
            <person name="Cuomo C.A."/>
            <person name="van Kan J.A."/>
            <person name="Viaud M."/>
            <person name="Benito E.P."/>
            <person name="Couloux A."/>
            <person name="Coutinho P.M."/>
            <person name="de Vries R.P."/>
            <person name="Dyer P.S."/>
            <person name="Fillinger S."/>
            <person name="Fournier E."/>
            <person name="Gout L."/>
            <person name="Hahn M."/>
            <person name="Kohn L."/>
            <person name="Lapalu N."/>
            <person name="Plummer K.M."/>
            <person name="Pradier J.M."/>
            <person name="Quevillon E."/>
            <person name="Sharon A."/>
            <person name="Simon A."/>
            <person name="ten Have A."/>
            <person name="Tudzynski B."/>
            <person name="Tudzynski P."/>
            <person name="Wincker P."/>
            <person name="Andrew M."/>
            <person name="Anthouard V."/>
            <person name="Beever R.E."/>
            <person name="Beffa R."/>
            <person name="Benoit I."/>
            <person name="Bouzid O."/>
            <person name="Brault B."/>
            <person name="Chen Z."/>
            <person name="Choquer M."/>
            <person name="Collemare J."/>
            <person name="Cotton P."/>
            <person name="Danchin E.G."/>
            <person name="Da Silva C."/>
            <person name="Gautier A."/>
            <person name="Giraud C."/>
            <person name="Giraud T."/>
            <person name="Gonzalez C."/>
            <person name="Grossetete S."/>
            <person name="Guldener U."/>
            <person name="Henrissat B."/>
            <person name="Howlett B.J."/>
            <person name="Kodira C."/>
            <person name="Kretschmer M."/>
            <person name="Lappartient A."/>
            <person name="Leroch M."/>
            <person name="Levis C."/>
            <person name="Mauceli E."/>
            <person name="Neuveglise C."/>
            <person name="Oeser B."/>
            <person name="Pearson M."/>
            <person name="Poulain J."/>
            <person name="Poussereau N."/>
            <person name="Quesneville H."/>
            <person name="Rascle C."/>
            <person name="Schumacher J."/>
            <person name="Segurens B."/>
            <person name="Sexton A."/>
            <person name="Silva E."/>
            <person name="Sirven C."/>
            <person name="Soanes D.M."/>
            <person name="Talbot N.J."/>
            <person name="Templeton M."/>
            <person name="Yandava C."/>
            <person name="Yarden O."/>
            <person name="Zeng Q."/>
            <person name="Rollins J.A."/>
            <person name="Lebrun M.H."/>
            <person name="Dickman M."/>
        </authorList>
    </citation>
    <scope>NUCLEOTIDE SEQUENCE [LARGE SCALE GENOMIC DNA]</scope>
    <source>
        <strain evidence="1 2">B05.10</strain>
    </source>
</reference>
<dbReference type="VEuPathDB" id="FungiDB:Bcin03g08990"/>
<dbReference type="AlphaFoldDB" id="A0A384JE77"/>
<organism evidence="1 2">
    <name type="scientific">Botryotinia fuckeliana (strain B05.10)</name>
    <name type="common">Noble rot fungus</name>
    <name type="synonym">Botrytis cinerea</name>
    <dbReference type="NCBI Taxonomy" id="332648"/>
    <lineage>
        <taxon>Eukaryota</taxon>
        <taxon>Fungi</taxon>
        <taxon>Dikarya</taxon>
        <taxon>Ascomycota</taxon>
        <taxon>Pezizomycotina</taxon>
        <taxon>Leotiomycetes</taxon>
        <taxon>Helotiales</taxon>
        <taxon>Sclerotiniaceae</taxon>
        <taxon>Botrytis</taxon>
    </lineage>
</organism>
<reference evidence="1 2" key="3">
    <citation type="journal article" date="2017" name="Mol. Plant Pathol.">
        <title>A gapless genome sequence of the fungus Botrytis cinerea.</title>
        <authorList>
            <person name="Van Kan J.A."/>
            <person name="Stassen J.H."/>
            <person name="Mosbach A."/>
            <person name="Van Der Lee T.A."/>
            <person name="Faino L."/>
            <person name="Farmer A.D."/>
            <person name="Papasotiriou D.G."/>
            <person name="Zhou S."/>
            <person name="Seidl M.F."/>
            <person name="Cottam E."/>
            <person name="Edel D."/>
            <person name="Hahn M."/>
            <person name="Schwartz D.C."/>
            <person name="Dietrich R.A."/>
            <person name="Widdison S."/>
            <person name="Scalliet G."/>
        </authorList>
    </citation>
    <scope>NUCLEOTIDE SEQUENCE [LARGE SCALE GENOMIC DNA]</scope>
    <source>
        <strain evidence="1 2">B05.10</strain>
    </source>
</reference>
<sequence>MDNEKRSFDSASTITDGKAIPVPTAAPQSLFKRLALQLFPKTGSGSGRSNCFTGLSTNSSSQTLANKLATLDSAQEKDSEAANVTVGFKLDAVQARLPLEGYYAIQTTSKGYYLMRKEMVNQRSIPLFDMIFGKDSLRDISAVPAATLADYDNFALGIFVLWIRNRGSRSMIYDHLFEEKVCTREDRVETLDLMIKLLFFADRYSLHEFQDDLLELFIEISKEDSSPLDTVHVLKFHNQLSRNSKIRAFLIDIVAFTIKEIEDSRKYRRKAALNCDLSFNKRESLVELRRLLHGGKIPFPYRKLSDPRDAPSCYYHHHGREEECPHKTVASSPVSETCREKA</sequence>
<dbReference type="RefSeq" id="XP_001554841.1">
    <property type="nucleotide sequence ID" value="XM_001554791.2"/>
</dbReference>
<evidence type="ECO:0000313" key="2">
    <source>
        <dbReference type="Proteomes" id="UP000001798"/>
    </source>
</evidence>
<protein>
    <submittedName>
        <fullName evidence="1">Uncharacterized protein</fullName>
    </submittedName>
</protein>
<dbReference type="EMBL" id="CP009807">
    <property type="protein sequence ID" value="ATZ48717.1"/>
    <property type="molecule type" value="Genomic_DNA"/>
</dbReference>
<evidence type="ECO:0000313" key="1">
    <source>
        <dbReference type="EMBL" id="ATZ48717.1"/>
    </source>
</evidence>
<dbReference type="GeneID" id="5435398"/>
<accession>A0A384JE77</accession>
<gene>
    <name evidence="1" type="ORF">BCIN_03g08990</name>
</gene>
<dbReference type="KEGG" id="bfu:BCIN_03g08990"/>
<name>A0A384JE77_BOTFB</name>
<dbReference type="Proteomes" id="UP000001798">
    <property type="component" value="Chromosome 3"/>
</dbReference>
<keyword evidence="2" id="KW-1185">Reference proteome</keyword>
<proteinExistence type="predicted"/>
<dbReference type="OrthoDB" id="3520682at2759"/>
<reference evidence="1 2" key="2">
    <citation type="journal article" date="2012" name="Eukaryot. Cell">
        <title>Genome update of Botrytis cinerea strains B05.10 and T4.</title>
        <authorList>
            <person name="Staats M."/>
            <person name="van Kan J.A."/>
        </authorList>
    </citation>
    <scope>NUCLEOTIDE SEQUENCE [LARGE SCALE GENOMIC DNA]</scope>
    <source>
        <strain evidence="1 2">B05.10</strain>
    </source>
</reference>